<dbReference type="InterPro" id="IPR029151">
    <property type="entry name" value="Sensor-like_sf"/>
</dbReference>
<keyword evidence="8" id="KW-0807">Transducer</keyword>
<dbReference type="CDD" id="cd06225">
    <property type="entry name" value="HAMP"/>
    <property type="match status" value="1"/>
</dbReference>
<dbReference type="Pfam" id="PF02743">
    <property type="entry name" value="dCache_1"/>
    <property type="match status" value="1"/>
</dbReference>
<keyword evidence="3" id="KW-0145">Chemotaxis</keyword>
<dbReference type="EMBL" id="QOHO01000071">
    <property type="protein sequence ID" value="RFZ76999.1"/>
    <property type="molecule type" value="Genomic_DNA"/>
</dbReference>
<gene>
    <name evidence="11" type="ORF">DS742_21230</name>
</gene>
<dbReference type="PANTHER" id="PTHR43531:SF11">
    <property type="entry name" value="METHYL-ACCEPTING CHEMOTAXIS PROTEIN 3"/>
    <property type="match status" value="1"/>
</dbReference>
<keyword evidence="5" id="KW-1133">Transmembrane helix</keyword>
<dbReference type="InterPro" id="IPR051310">
    <property type="entry name" value="MCP_chemotaxis"/>
</dbReference>
<dbReference type="InterPro" id="IPR033479">
    <property type="entry name" value="dCache_1"/>
</dbReference>
<dbReference type="PROSITE" id="PS50111">
    <property type="entry name" value="CHEMOTAXIS_TRANSDUC_2"/>
    <property type="match status" value="1"/>
</dbReference>
<accession>A0A3E2N7L9</accession>
<protein>
    <submittedName>
        <fullName evidence="11">Methyl-accepting chemotaxis protein</fullName>
    </submittedName>
</protein>
<dbReference type="SUPFAM" id="SSF103190">
    <property type="entry name" value="Sensory domain-like"/>
    <property type="match status" value="1"/>
</dbReference>
<name>A0A3E2N7L9_9FIRM</name>
<dbReference type="GO" id="GO:0004888">
    <property type="term" value="F:transmembrane signaling receptor activity"/>
    <property type="evidence" value="ECO:0007669"/>
    <property type="project" value="TreeGrafter"/>
</dbReference>
<dbReference type="Gene3D" id="1.10.287.950">
    <property type="entry name" value="Methyl-accepting chemotaxis protein"/>
    <property type="match status" value="1"/>
</dbReference>
<dbReference type="CDD" id="cd11386">
    <property type="entry name" value="MCP_signal"/>
    <property type="match status" value="1"/>
</dbReference>
<evidence type="ECO:0000259" key="10">
    <source>
        <dbReference type="PROSITE" id="PS50885"/>
    </source>
</evidence>
<evidence type="ECO:0000256" key="3">
    <source>
        <dbReference type="ARBA" id="ARBA00022500"/>
    </source>
</evidence>
<dbReference type="PANTHER" id="PTHR43531">
    <property type="entry name" value="PROTEIN ICFG"/>
    <property type="match status" value="1"/>
</dbReference>
<reference evidence="11 12" key="1">
    <citation type="submission" date="2018-07" db="EMBL/GenBank/DDBJ databases">
        <title>New species, Clostridium PI-S10-A1B.</title>
        <authorList>
            <person name="Krishna G."/>
            <person name="Summeta K."/>
            <person name="Shikha S."/>
            <person name="Prabhu P.B."/>
            <person name="Suresh K."/>
        </authorList>
    </citation>
    <scope>NUCLEOTIDE SEQUENCE [LARGE SCALE GENOMIC DNA]</scope>
    <source>
        <strain evidence="11 12">PI-S10-A1B</strain>
    </source>
</reference>
<feature type="domain" description="HAMP" evidence="10">
    <location>
        <begin position="331"/>
        <end position="383"/>
    </location>
</feature>
<keyword evidence="6" id="KW-0472">Membrane</keyword>
<dbReference type="Pfam" id="PF00672">
    <property type="entry name" value="HAMP"/>
    <property type="match status" value="1"/>
</dbReference>
<dbReference type="SMART" id="SM00283">
    <property type="entry name" value="MA"/>
    <property type="match status" value="1"/>
</dbReference>
<dbReference type="Gene3D" id="6.10.340.10">
    <property type="match status" value="1"/>
</dbReference>
<evidence type="ECO:0000313" key="12">
    <source>
        <dbReference type="Proteomes" id="UP000260680"/>
    </source>
</evidence>
<organism evidence="11 12">
    <name type="scientific">Lacrimispora amygdalina</name>
    <dbReference type="NCBI Taxonomy" id="253257"/>
    <lineage>
        <taxon>Bacteria</taxon>
        <taxon>Bacillati</taxon>
        <taxon>Bacillota</taxon>
        <taxon>Clostridia</taxon>
        <taxon>Lachnospirales</taxon>
        <taxon>Lachnospiraceae</taxon>
        <taxon>Lacrimispora</taxon>
    </lineage>
</organism>
<dbReference type="AlphaFoldDB" id="A0A3E2N7L9"/>
<dbReference type="InterPro" id="IPR003660">
    <property type="entry name" value="HAMP_dom"/>
</dbReference>
<evidence type="ECO:0000256" key="2">
    <source>
        <dbReference type="ARBA" id="ARBA00022475"/>
    </source>
</evidence>
<keyword evidence="2" id="KW-1003">Cell membrane</keyword>
<keyword evidence="4" id="KW-0812">Transmembrane</keyword>
<evidence type="ECO:0000256" key="1">
    <source>
        <dbReference type="ARBA" id="ARBA00004651"/>
    </source>
</evidence>
<dbReference type="Pfam" id="PF00015">
    <property type="entry name" value="MCPsignal"/>
    <property type="match status" value="1"/>
</dbReference>
<evidence type="ECO:0000256" key="6">
    <source>
        <dbReference type="ARBA" id="ARBA00023136"/>
    </source>
</evidence>
<feature type="domain" description="Methyl-accepting transducer" evidence="9">
    <location>
        <begin position="436"/>
        <end position="665"/>
    </location>
</feature>
<dbReference type="GO" id="GO:0007165">
    <property type="term" value="P:signal transduction"/>
    <property type="evidence" value="ECO:0007669"/>
    <property type="project" value="UniProtKB-KW"/>
</dbReference>
<dbReference type="CDD" id="cd18773">
    <property type="entry name" value="PDC1_HK_sensor"/>
    <property type="match status" value="1"/>
</dbReference>
<comment type="subcellular location">
    <subcellularLocation>
        <location evidence="1">Cell membrane</location>
        <topology evidence="1">Multi-pass membrane protein</topology>
    </subcellularLocation>
</comment>
<dbReference type="SMART" id="SM00304">
    <property type="entry name" value="HAMP"/>
    <property type="match status" value="1"/>
</dbReference>
<proteinExistence type="inferred from homology"/>
<comment type="caution">
    <text evidence="11">The sequence shown here is derived from an EMBL/GenBank/DDBJ whole genome shotgun (WGS) entry which is preliminary data.</text>
</comment>
<evidence type="ECO:0000256" key="8">
    <source>
        <dbReference type="PROSITE-ProRule" id="PRU00284"/>
    </source>
</evidence>
<evidence type="ECO:0000256" key="7">
    <source>
        <dbReference type="ARBA" id="ARBA00029447"/>
    </source>
</evidence>
<dbReference type="GO" id="GO:0005886">
    <property type="term" value="C:plasma membrane"/>
    <property type="evidence" value="ECO:0007669"/>
    <property type="project" value="UniProtKB-SubCell"/>
</dbReference>
<evidence type="ECO:0000313" key="11">
    <source>
        <dbReference type="EMBL" id="RFZ76999.1"/>
    </source>
</evidence>
<evidence type="ECO:0000256" key="4">
    <source>
        <dbReference type="ARBA" id="ARBA00022692"/>
    </source>
</evidence>
<comment type="similarity">
    <text evidence="7">Belongs to the methyl-accepting chemotaxis (MCP) protein family.</text>
</comment>
<dbReference type="PROSITE" id="PS50885">
    <property type="entry name" value="HAMP"/>
    <property type="match status" value="1"/>
</dbReference>
<dbReference type="SUPFAM" id="SSF58104">
    <property type="entry name" value="Methyl-accepting chemotaxis protein (MCP) signaling domain"/>
    <property type="match status" value="1"/>
</dbReference>
<dbReference type="InterPro" id="IPR004089">
    <property type="entry name" value="MCPsignal_dom"/>
</dbReference>
<evidence type="ECO:0000259" key="9">
    <source>
        <dbReference type="PROSITE" id="PS50111"/>
    </source>
</evidence>
<dbReference type="Gene3D" id="3.30.450.20">
    <property type="entry name" value="PAS domain"/>
    <property type="match status" value="1"/>
</dbReference>
<dbReference type="GO" id="GO:0006935">
    <property type="term" value="P:chemotaxis"/>
    <property type="evidence" value="ECO:0007669"/>
    <property type="project" value="UniProtKB-KW"/>
</dbReference>
<sequence>MIIMMKKMNFSLKVKLSIIILLFSLCPLILVSIIFTNFTSKSIMSEQKRASNKQLEMFNSNIDSIIDELMNNTSGLANDAIIKQADGSLTSYINNNGITQMTPGKNGGVEQKIYQRFKEFGETHPNYQYVYMGVESGGYVQYPEGNMEGPFDPRQRPWYPVALNNPDKAVLGDPYYFATDNIVILGASQVLKDTNGNVIGVVALDMSLDKITEMVDKAGKDTKGHFIIVDDSGTIIADPSNSDNNFKNAAEVYGNELSNLILSGADFNELEVDNKAYLVKTIESEKTKWRYVALLDKDDILSPIINLIRLEMIIISIVSLLAILFGIITSAKISKPIKEVSKAANKIAGGNFNVQLHTKASGEVGELIDSFKRIGITLVEYKEYIQEIAHILNHIAQGNLCFELKQDYIGEFSKIKDSLLNISENLSLTIENVKSSSDQIAMAANQVSSGAQSLAQGTTEQASSIEEFSAMISDISMQIKNTANNADLANREVVSTSEEVINSNSQMQEMKVAMNNINAKSAEISKIIKTIEDIAFQTNILALNAAVEAARAGSAGKGFAVVADEVRNLAQKSADAAKNTTMLIEETVQAVERGSKIVDITAQSMINVVAGSDQVREFVNDIARTSKEQSDAVSQILIGVEQISAVIQSNSATAEESAAASEELSGQADLLKRNVDQFKIQKGLNIHFNQSIKTQDNTIESSQYIMEDGNKY</sequence>
<evidence type="ECO:0000256" key="5">
    <source>
        <dbReference type="ARBA" id="ARBA00022989"/>
    </source>
</evidence>
<dbReference type="Proteomes" id="UP000260680">
    <property type="component" value="Unassembled WGS sequence"/>
</dbReference>